<dbReference type="PANTHER" id="PTHR12236">
    <property type="entry name" value="STRUCTURAL CONTITUENT OF CUTICLE"/>
    <property type="match status" value="1"/>
</dbReference>
<evidence type="ECO:0000313" key="6">
    <source>
        <dbReference type="Proteomes" id="UP000069940"/>
    </source>
</evidence>
<evidence type="ECO:0000256" key="1">
    <source>
        <dbReference type="ARBA" id="ARBA00022460"/>
    </source>
</evidence>
<dbReference type="InterPro" id="IPR031311">
    <property type="entry name" value="CHIT_BIND_RR_consensus"/>
</dbReference>
<feature type="region of interest" description="Disordered" evidence="3">
    <location>
        <begin position="505"/>
        <end position="536"/>
    </location>
</feature>
<name>A0ABM1YP89_AEDAL</name>
<feature type="region of interest" description="Disordered" evidence="3">
    <location>
        <begin position="336"/>
        <end position="365"/>
    </location>
</feature>
<evidence type="ECO:0000256" key="4">
    <source>
        <dbReference type="SAM" id="SignalP"/>
    </source>
</evidence>
<feature type="region of interest" description="Disordered" evidence="3">
    <location>
        <begin position="190"/>
        <end position="213"/>
    </location>
</feature>
<feature type="region of interest" description="Disordered" evidence="3">
    <location>
        <begin position="830"/>
        <end position="851"/>
    </location>
</feature>
<reference evidence="5" key="2">
    <citation type="submission" date="2025-05" db="UniProtKB">
        <authorList>
            <consortium name="EnsemblMetazoa"/>
        </authorList>
    </citation>
    <scope>IDENTIFICATION</scope>
    <source>
        <strain evidence="5">Foshan</strain>
    </source>
</reference>
<evidence type="ECO:0000313" key="5">
    <source>
        <dbReference type="EnsemblMetazoa" id="AALFPA23_010909.P15384"/>
    </source>
</evidence>
<dbReference type="PANTHER" id="PTHR12236:SF79">
    <property type="entry name" value="CUTICULAR PROTEIN 50CB-RELATED"/>
    <property type="match status" value="1"/>
</dbReference>
<dbReference type="EnsemblMetazoa" id="AALFPA23_010909.R15384">
    <property type="protein sequence ID" value="AALFPA23_010909.P15384"/>
    <property type="gene ID" value="AALFPA23_010909"/>
</dbReference>
<keyword evidence="6" id="KW-1185">Reference proteome</keyword>
<accession>A0ABM1YP89</accession>
<dbReference type="InterPro" id="IPR000618">
    <property type="entry name" value="Insect_cuticle"/>
</dbReference>
<feature type="compositionally biased region" description="Basic and acidic residues" evidence="3">
    <location>
        <begin position="392"/>
        <end position="404"/>
    </location>
</feature>
<organism evidence="5 6">
    <name type="scientific">Aedes albopictus</name>
    <name type="common">Asian tiger mosquito</name>
    <name type="synonym">Stegomyia albopicta</name>
    <dbReference type="NCBI Taxonomy" id="7160"/>
    <lineage>
        <taxon>Eukaryota</taxon>
        <taxon>Metazoa</taxon>
        <taxon>Ecdysozoa</taxon>
        <taxon>Arthropoda</taxon>
        <taxon>Hexapoda</taxon>
        <taxon>Insecta</taxon>
        <taxon>Pterygota</taxon>
        <taxon>Neoptera</taxon>
        <taxon>Endopterygota</taxon>
        <taxon>Diptera</taxon>
        <taxon>Nematocera</taxon>
        <taxon>Culicoidea</taxon>
        <taxon>Culicidae</taxon>
        <taxon>Culicinae</taxon>
        <taxon>Aedini</taxon>
        <taxon>Aedes</taxon>
        <taxon>Stegomyia</taxon>
    </lineage>
</organism>
<evidence type="ECO:0008006" key="7">
    <source>
        <dbReference type="Google" id="ProtNLM"/>
    </source>
</evidence>
<feature type="region of interest" description="Disordered" evidence="3">
    <location>
        <begin position="259"/>
        <end position="292"/>
    </location>
</feature>
<feature type="region of interest" description="Disordered" evidence="3">
    <location>
        <begin position="141"/>
        <end position="166"/>
    </location>
</feature>
<feature type="region of interest" description="Disordered" evidence="3">
    <location>
        <begin position="387"/>
        <end position="406"/>
    </location>
</feature>
<keyword evidence="1 2" id="KW-0193">Cuticle</keyword>
<feature type="compositionally biased region" description="Low complexity" evidence="3">
    <location>
        <begin position="919"/>
        <end position="936"/>
    </location>
</feature>
<dbReference type="RefSeq" id="XP_062711333.1">
    <property type="nucleotide sequence ID" value="XM_062855349.1"/>
</dbReference>
<proteinExistence type="predicted"/>
<dbReference type="PROSITE" id="PS51155">
    <property type="entry name" value="CHIT_BIND_RR_2"/>
    <property type="match status" value="1"/>
</dbReference>
<evidence type="ECO:0000256" key="2">
    <source>
        <dbReference type="PROSITE-ProRule" id="PRU00497"/>
    </source>
</evidence>
<feature type="chain" id="PRO_5047118525" description="Cuticle protein" evidence="4">
    <location>
        <begin position="16"/>
        <end position="936"/>
    </location>
</feature>
<feature type="compositionally biased region" description="Basic and acidic residues" evidence="3">
    <location>
        <begin position="269"/>
        <end position="284"/>
    </location>
</feature>
<dbReference type="GeneID" id="115254630"/>
<feature type="compositionally biased region" description="Low complexity" evidence="3">
    <location>
        <begin position="581"/>
        <end position="590"/>
    </location>
</feature>
<feature type="compositionally biased region" description="Basic and acidic residues" evidence="3">
    <location>
        <begin position="830"/>
        <end position="846"/>
    </location>
</feature>
<feature type="region of interest" description="Disordered" evidence="3">
    <location>
        <begin position="560"/>
        <end position="590"/>
    </location>
</feature>
<feature type="signal peptide" evidence="4">
    <location>
        <begin position="1"/>
        <end position="15"/>
    </location>
</feature>
<dbReference type="Pfam" id="PF00379">
    <property type="entry name" value="Chitin_bind_4"/>
    <property type="match status" value="1"/>
</dbReference>
<dbReference type="PROSITE" id="PS00233">
    <property type="entry name" value="CHIT_BIND_RR_1"/>
    <property type="match status" value="1"/>
</dbReference>
<reference evidence="6" key="1">
    <citation type="journal article" date="2015" name="Proc. Natl. Acad. Sci. U.S.A.">
        <title>Genome sequence of the Asian Tiger mosquito, Aedes albopictus, reveals insights into its biology, genetics, and evolution.</title>
        <authorList>
            <person name="Chen X.G."/>
            <person name="Jiang X."/>
            <person name="Gu J."/>
            <person name="Xu M."/>
            <person name="Wu Y."/>
            <person name="Deng Y."/>
            <person name="Zhang C."/>
            <person name="Bonizzoni M."/>
            <person name="Dermauw W."/>
            <person name="Vontas J."/>
            <person name="Armbruster P."/>
            <person name="Huang X."/>
            <person name="Yang Y."/>
            <person name="Zhang H."/>
            <person name="He W."/>
            <person name="Peng H."/>
            <person name="Liu Y."/>
            <person name="Wu K."/>
            <person name="Chen J."/>
            <person name="Lirakis M."/>
            <person name="Topalis P."/>
            <person name="Van Leeuwen T."/>
            <person name="Hall A.B."/>
            <person name="Jiang X."/>
            <person name="Thorpe C."/>
            <person name="Mueller R.L."/>
            <person name="Sun C."/>
            <person name="Waterhouse R.M."/>
            <person name="Yan G."/>
            <person name="Tu Z.J."/>
            <person name="Fang X."/>
            <person name="James A.A."/>
        </authorList>
    </citation>
    <scope>NUCLEOTIDE SEQUENCE [LARGE SCALE GENOMIC DNA]</scope>
    <source>
        <strain evidence="6">Foshan</strain>
    </source>
</reference>
<feature type="compositionally biased region" description="Basic and acidic residues" evidence="3">
    <location>
        <begin position="571"/>
        <end position="580"/>
    </location>
</feature>
<feature type="region of interest" description="Disordered" evidence="3">
    <location>
        <begin position="913"/>
        <end position="936"/>
    </location>
</feature>
<keyword evidence="4" id="KW-0732">Signal</keyword>
<protein>
    <recommendedName>
        <fullName evidence="7">Cuticle protein</fullName>
    </recommendedName>
</protein>
<feature type="compositionally biased region" description="Basic and acidic residues" evidence="3">
    <location>
        <begin position="336"/>
        <end position="352"/>
    </location>
</feature>
<dbReference type="Proteomes" id="UP000069940">
    <property type="component" value="Unassembled WGS sequence"/>
</dbReference>
<dbReference type="InterPro" id="IPR051217">
    <property type="entry name" value="Insect_Cuticle_Struc_Prot"/>
</dbReference>
<evidence type="ECO:0000256" key="3">
    <source>
        <dbReference type="SAM" id="MobiDB-lite"/>
    </source>
</evidence>
<sequence>MRKCYLLLLLPVVFGTRPPAAVFEDVFELGRPNIAYLANPGSQNGMQAYLTKRNRQLADYNLATAGSRYNPYYTAAASERYQNYEESQNDRIRLENLQKIATVRTKRLDSLAMPRSSKRLEVVPREMLRFTLADAMIAPHKEPEAPTREAKQVKRRAKREEGRSGKRIEPVPREIIWFQAEDAMTQAPETESAQGVKVHQRRKRSADPGVNKEGREMVSFELQDAKTPERDAKLFEQQVQQENPNLRMPFMTSDTFKRGSVYDEVVEQPEGRKREPKKENREAPKAGSDMSIEESRRVKIMRGNRKKVTNYEDLPFGVQKAIDLAIKENERMNVKPIEEPTKPPKFYFGDKKPKTKKPFSSTTAKATFQNPKDTKFVPIPPVETGFVPVKPTKSDSSENLKPEKGNPASWWAVSNLNRPKRLHQKASYPPLVVNPQYVNTYKPTMETYKMKELSPGYEHSHENTYEYETPKEVIIQDKPKIQYVIKEVPVPVRIKEPRTKITVKPSISISYDKEPSAPSSSQEAGQPEYNNPYGPVELRYEQPKEAKPFQSLKIIVPDSKEQSQPSYYEGNHVEHSHAPESSHSAESYESTGSSIAALSALIGKRPTVQLKGLNELLHMPIPVGNAQPLQAMKTRVRPQDSTAPIMFPGESSTPAPTLPRKTTGYRSVKIENGPKIVYEDSPKPSTLYHTVQMNPQLKVPMTKDYTPIKEVVSDISDADIVGPTIFAPTHATYIIGSTVATPTAESFSYESDAKSHESASYQQIHTIHSTPKTIVEPISVQYEPKEVEYKQHSHYHQHHHYDASHDAPEHHHHNYEEHGQLVRAEYHGYQDPHDQHDHHDDDHSEDHDDSEGYAFGYRVRDFHTGNDFGHIQNRDNGVTRGEYHILLPDGRVQNVRYTADEQGFHAEVSYESIPTPHESAPAPSVVALPPSASSHS</sequence>